<protein>
    <recommendedName>
        <fullName evidence="3">Integrase catalytic domain-containing protein</fullName>
    </recommendedName>
</protein>
<evidence type="ECO:0000313" key="1">
    <source>
        <dbReference type="EMBL" id="KAF4140882.1"/>
    </source>
</evidence>
<evidence type="ECO:0008006" key="3">
    <source>
        <dbReference type="Google" id="ProtNLM"/>
    </source>
</evidence>
<name>A0A8S9UN74_PHYIN</name>
<evidence type="ECO:0000313" key="2">
    <source>
        <dbReference type="Proteomes" id="UP000704712"/>
    </source>
</evidence>
<organism evidence="1 2">
    <name type="scientific">Phytophthora infestans</name>
    <name type="common">Potato late blight agent</name>
    <name type="synonym">Botrytis infestans</name>
    <dbReference type="NCBI Taxonomy" id="4787"/>
    <lineage>
        <taxon>Eukaryota</taxon>
        <taxon>Sar</taxon>
        <taxon>Stramenopiles</taxon>
        <taxon>Oomycota</taxon>
        <taxon>Peronosporomycetes</taxon>
        <taxon>Peronosporales</taxon>
        <taxon>Peronosporaceae</taxon>
        <taxon>Phytophthora</taxon>
    </lineage>
</organism>
<accession>A0A8S9UN74</accession>
<gene>
    <name evidence="1" type="ORF">GN958_ATG09730</name>
</gene>
<feature type="non-terminal residue" evidence="1">
    <location>
        <position position="1"/>
    </location>
</feature>
<dbReference type="InterPro" id="IPR036397">
    <property type="entry name" value="RNaseH_sf"/>
</dbReference>
<comment type="caution">
    <text evidence="1">The sequence shown here is derived from an EMBL/GenBank/DDBJ whole genome shotgun (WGS) entry which is preliminary data.</text>
</comment>
<sequence length="400" mass="45932">WCTDNAANVHVTWDLRFYTQYSATDHKEVECVRGFHKKFATAPFHHGAVRVVFRKGRVNAVFTLRMNPTSEIERTCCRTHSWKTRDTTWNITVVAETEFISSEEAKIKFSMLRDTTNDVLPEVITVLHYQVAKTNLLLRKLISQPDGAADLQRWHERLGHLCPISFADLLFSHRSCRANAEKAVLVVVDGYTRFTTVYPLKSNTTAELSAEMQRYKTWAGRQLSGYPVLKAITDNFGEFGRGIALLPNPPCSSHLKRCERAHQTLATFLRSRSYHTVTKDTPYHLMIRAKTNMHRIWRFESIALTRASELRILWGTGGSSWIPDISSAELTFQHVLHVSINEEIVYKDRYQDNYSSLIFRWLSNVDCIVDKNAEEAVFGVQGAEEHVVDEEDIYSSDLIL</sequence>
<dbReference type="Gene3D" id="3.30.420.10">
    <property type="entry name" value="Ribonuclease H-like superfamily/Ribonuclease H"/>
    <property type="match status" value="1"/>
</dbReference>
<dbReference type="GO" id="GO:0003676">
    <property type="term" value="F:nucleic acid binding"/>
    <property type="evidence" value="ECO:0007669"/>
    <property type="project" value="InterPro"/>
</dbReference>
<dbReference type="SUPFAM" id="SSF53098">
    <property type="entry name" value="Ribonuclease H-like"/>
    <property type="match status" value="1"/>
</dbReference>
<dbReference type="Proteomes" id="UP000704712">
    <property type="component" value="Unassembled WGS sequence"/>
</dbReference>
<dbReference type="AlphaFoldDB" id="A0A8S9UN74"/>
<dbReference type="EMBL" id="JAACNO010001405">
    <property type="protein sequence ID" value="KAF4140882.1"/>
    <property type="molecule type" value="Genomic_DNA"/>
</dbReference>
<dbReference type="InterPro" id="IPR012337">
    <property type="entry name" value="RNaseH-like_sf"/>
</dbReference>
<proteinExistence type="predicted"/>
<reference evidence="1" key="1">
    <citation type="submission" date="2020-03" db="EMBL/GenBank/DDBJ databases">
        <title>Hybrid Assembly of Korean Phytophthora infestans isolates.</title>
        <authorList>
            <person name="Prokchorchik M."/>
            <person name="Lee Y."/>
            <person name="Seo J."/>
            <person name="Cho J.-H."/>
            <person name="Park Y.-E."/>
            <person name="Jang D.-C."/>
            <person name="Im J.-S."/>
            <person name="Choi J.-G."/>
            <person name="Park H.-J."/>
            <person name="Lee G.-B."/>
            <person name="Lee Y.-G."/>
            <person name="Hong S.-Y."/>
            <person name="Cho K."/>
            <person name="Sohn K.H."/>
        </authorList>
    </citation>
    <scope>NUCLEOTIDE SEQUENCE</scope>
    <source>
        <strain evidence="1">KR_2_A2</strain>
    </source>
</reference>